<evidence type="ECO:0000256" key="2">
    <source>
        <dbReference type="ARBA" id="ARBA00022679"/>
    </source>
</evidence>
<evidence type="ECO:0000313" key="3">
    <source>
        <dbReference type="EMBL" id="MBJ7608602.1"/>
    </source>
</evidence>
<dbReference type="Gene3D" id="3.40.50.150">
    <property type="entry name" value="Vaccinia Virus protein VP39"/>
    <property type="match status" value="1"/>
</dbReference>
<evidence type="ECO:0000256" key="1">
    <source>
        <dbReference type="ARBA" id="ARBA00022603"/>
    </source>
</evidence>
<dbReference type="NCBIfam" id="TIGR00095">
    <property type="entry name" value="16S rRNA (guanine(966)-N(2))-methyltransferase RsmD"/>
    <property type="match status" value="1"/>
</dbReference>
<dbReference type="EMBL" id="JAEKNN010000021">
    <property type="protein sequence ID" value="MBJ7608602.1"/>
    <property type="molecule type" value="Genomic_DNA"/>
</dbReference>
<dbReference type="PANTHER" id="PTHR43542:SF1">
    <property type="entry name" value="METHYLTRANSFERASE"/>
    <property type="match status" value="1"/>
</dbReference>
<dbReference type="InterPro" id="IPR004398">
    <property type="entry name" value="RNA_MeTrfase_RsmD"/>
</dbReference>
<dbReference type="SUPFAM" id="SSF53335">
    <property type="entry name" value="S-adenosyl-L-methionine-dependent methyltransferases"/>
    <property type="match status" value="1"/>
</dbReference>
<name>A0A934N936_9BACT</name>
<comment type="caution">
    <text evidence="3">The sequence shown here is derived from an EMBL/GenBank/DDBJ whole genome shotgun (WGS) entry which is preliminary data.</text>
</comment>
<sequence length="193" mass="21170">MATTAQTRITGGRWRGRLLATPHEHVFRPTRAMVREALFNILGDRVVGLAMVDLFAGSGTVGFEALSRDAAQVTFVDSDERALSLVRTTADRLGCTSSCRVVRADALAWVRSRPRELGDAALVFMDAPYRDDAMVTVLDVLGQAPPPLVVCEHHRARSLPDRIGTLAVVRRARYGITDLTILQRADMEGGDRE</sequence>
<gene>
    <name evidence="3" type="primary">rsmD</name>
    <name evidence="3" type="ORF">JF887_04105</name>
</gene>
<dbReference type="GO" id="GO:0052913">
    <property type="term" value="F:16S rRNA (guanine(966)-N(2))-methyltransferase activity"/>
    <property type="evidence" value="ECO:0007669"/>
    <property type="project" value="UniProtKB-EC"/>
</dbReference>
<reference evidence="3 4" key="1">
    <citation type="submission" date="2020-10" db="EMBL/GenBank/DDBJ databases">
        <title>Ca. Dormibacterota MAGs.</title>
        <authorList>
            <person name="Montgomery K."/>
        </authorList>
    </citation>
    <scope>NUCLEOTIDE SEQUENCE [LARGE SCALE GENOMIC DNA]</scope>
    <source>
        <strain evidence="3">Mitchell_Peninsula_5</strain>
    </source>
</reference>
<dbReference type="CDD" id="cd02440">
    <property type="entry name" value="AdoMet_MTases"/>
    <property type="match status" value="1"/>
</dbReference>
<organism evidence="3 4">
    <name type="scientific">Candidatus Amunia macphersoniae</name>
    <dbReference type="NCBI Taxonomy" id="3127014"/>
    <lineage>
        <taxon>Bacteria</taxon>
        <taxon>Bacillati</taxon>
        <taxon>Candidatus Dormiibacterota</taxon>
        <taxon>Candidatus Dormibacteria</taxon>
        <taxon>Candidatus Aeolococcales</taxon>
        <taxon>Candidatus Aeolococcaceae</taxon>
        <taxon>Candidatus Amunia</taxon>
    </lineage>
</organism>
<proteinExistence type="predicted"/>
<keyword evidence="2 3" id="KW-0808">Transferase</keyword>
<accession>A0A934N936</accession>
<dbReference type="EC" id="2.1.1.171" evidence="3"/>
<dbReference type="PIRSF" id="PIRSF004553">
    <property type="entry name" value="CHP00095"/>
    <property type="match status" value="1"/>
</dbReference>
<dbReference type="Pfam" id="PF03602">
    <property type="entry name" value="Cons_hypoth95"/>
    <property type="match status" value="1"/>
</dbReference>
<evidence type="ECO:0000313" key="4">
    <source>
        <dbReference type="Proteomes" id="UP000614410"/>
    </source>
</evidence>
<dbReference type="PANTHER" id="PTHR43542">
    <property type="entry name" value="METHYLTRANSFERASE"/>
    <property type="match status" value="1"/>
</dbReference>
<dbReference type="Proteomes" id="UP000614410">
    <property type="component" value="Unassembled WGS sequence"/>
</dbReference>
<protein>
    <submittedName>
        <fullName evidence="3">16S rRNA (Guanine(966)-N(2))-methyltransferase RsmD</fullName>
        <ecNumber evidence="3">2.1.1.171</ecNumber>
    </submittedName>
</protein>
<dbReference type="AlphaFoldDB" id="A0A934N936"/>
<dbReference type="InterPro" id="IPR029063">
    <property type="entry name" value="SAM-dependent_MTases_sf"/>
</dbReference>
<keyword evidence="1 3" id="KW-0489">Methyltransferase</keyword>